<dbReference type="InterPro" id="IPR023385">
    <property type="entry name" value="YopX-like_C"/>
</dbReference>
<dbReference type="SUPFAM" id="SSF159006">
    <property type="entry name" value="YopX-like"/>
    <property type="match status" value="1"/>
</dbReference>
<organism evidence="1">
    <name type="scientific">Caudovirales sp. ctikv1</name>
    <dbReference type="NCBI Taxonomy" id="2826781"/>
    <lineage>
        <taxon>Viruses</taxon>
        <taxon>Duplodnaviria</taxon>
        <taxon>Heunggongvirae</taxon>
        <taxon>Uroviricota</taxon>
        <taxon>Caudoviricetes</taxon>
    </lineage>
</organism>
<accession>A0A8S5N2Z7</accession>
<sequence length="131" mass="15141">MGDKGKVGDNNMGITHVKAKSANYWVYGVAIRHDGKCKIYQENEIPISVKEYTICRATDGVDDVDDLIYENDIIEYKMPHCGRRFIAKVFYNEQDMKWCVSVITSEQKCYWDLAFIVNEAEELKVKGNIFD</sequence>
<name>A0A8S5N2Z7_9CAUD</name>
<dbReference type="EMBL" id="BK015046">
    <property type="protein sequence ID" value="DAD88711.1"/>
    <property type="molecule type" value="Genomic_DNA"/>
</dbReference>
<protein>
    <submittedName>
        <fullName evidence="1">YopX protein</fullName>
    </submittedName>
</protein>
<evidence type="ECO:0000313" key="1">
    <source>
        <dbReference type="EMBL" id="DAD88711.1"/>
    </source>
</evidence>
<dbReference type="Gene3D" id="2.30.30.290">
    <property type="entry name" value="YopX-like domains"/>
    <property type="match status" value="1"/>
</dbReference>
<proteinExistence type="predicted"/>
<reference evidence="1" key="1">
    <citation type="journal article" date="2021" name="Proc. Natl. Acad. Sci. U.S.A.">
        <title>A Catalog of Tens of Thousands of Viruses from Human Metagenomes Reveals Hidden Associations with Chronic Diseases.</title>
        <authorList>
            <person name="Tisza M.J."/>
            <person name="Buck C.B."/>
        </authorList>
    </citation>
    <scope>NUCLEOTIDE SEQUENCE</scope>
    <source>
        <strain evidence="1">Ctikv1</strain>
    </source>
</reference>